<dbReference type="EMBL" id="SBKU01000007">
    <property type="protein sequence ID" value="RYQ68340.1"/>
    <property type="molecule type" value="Genomic_DNA"/>
</dbReference>
<comment type="caution">
    <text evidence="1">The sequence shown here is derived from an EMBL/GenBank/DDBJ whole genome shotgun (WGS) entry which is preliminary data.</text>
</comment>
<proteinExistence type="predicted"/>
<dbReference type="Proteomes" id="UP000293268">
    <property type="component" value="Unassembled WGS sequence"/>
</dbReference>
<organism evidence="1 2">
    <name type="scientific">Bifidobacterium pseudolongum subsp. globosum</name>
    <dbReference type="NCBI Taxonomy" id="1690"/>
    <lineage>
        <taxon>Bacteria</taxon>
        <taxon>Bacillati</taxon>
        <taxon>Actinomycetota</taxon>
        <taxon>Actinomycetes</taxon>
        <taxon>Bifidobacteriales</taxon>
        <taxon>Bifidobacteriaceae</taxon>
        <taxon>Bifidobacterium</taxon>
    </lineage>
</organism>
<dbReference type="AlphaFoldDB" id="A0A4Q5BAA8"/>
<accession>A0A4Q5BAA8</accession>
<evidence type="ECO:0000313" key="1">
    <source>
        <dbReference type="EMBL" id="RYQ68340.1"/>
    </source>
</evidence>
<protein>
    <submittedName>
        <fullName evidence="1">Bacterial Ig-like domain, group 2</fullName>
    </submittedName>
</protein>
<reference evidence="1 2" key="1">
    <citation type="submission" date="2019-01" db="EMBL/GenBank/DDBJ databases">
        <title>Unveiling genomic diversity among members of the Bifidobacterium pseudolongum species, a widely distributed gut commensal of the animal kingdom.</title>
        <authorList>
            <person name="Lugli G.A."/>
            <person name="Duranti S."/>
            <person name="Albert K."/>
            <person name="Mancabelli L."/>
            <person name="Napoli S."/>
            <person name="Viappiani A."/>
            <person name="Anzalone R."/>
            <person name="Longhi G."/>
            <person name="Milani C."/>
            <person name="Turroni F."/>
            <person name="Alessandri G."/>
            <person name="Sela D.A."/>
            <person name="Van Sinderen D."/>
            <person name="Ventura M."/>
        </authorList>
    </citation>
    <scope>NUCLEOTIDE SEQUENCE [LARGE SCALE GENOMIC DNA]</scope>
    <source>
        <strain evidence="1 2">2072B</strain>
    </source>
</reference>
<sequence length="202" mass="21820">MADLEAQLMAAGATGLEYVSSGNDADLVKLIKEAAIFRYDVGASVGTLNGNWKPADGKQPLGYFSEDGITIHPEAGESNDFTGHNGDTVASWDSGGYWTFQFAGLESKKEVVEAYFDATVDATGAITIDKASCDKPAQYVIAGLTQAENLIVLHIPKAKVGEREDLVWKISELMSYGMTLRAMKDAQAPYYFKAWGFATDLN</sequence>
<gene>
    <name evidence="1" type="ORF">PG2072B_0943</name>
</gene>
<dbReference type="RefSeq" id="WP_129869813.1">
    <property type="nucleotide sequence ID" value="NZ_RYVK01000001.1"/>
</dbReference>
<name>A0A4Q5BAA8_9BIFI</name>
<evidence type="ECO:0000313" key="2">
    <source>
        <dbReference type="Proteomes" id="UP000293268"/>
    </source>
</evidence>